<keyword evidence="3" id="KW-0560">Oxidoreductase</keyword>
<protein>
    <submittedName>
        <fullName evidence="8">Peroxiredoxin</fullName>
    </submittedName>
</protein>
<evidence type="ECO:0000256" key="1">
    <source>
        <dbReference type="ARBA" id="ARBA00022559"/>
    </source>
</evidence>
<dbReference type="RefSeq" id="WP_142104007.1">
    <property type="nucleotide sequence ID" value="NZ_VFPH01000002.1"/>
</dbReference>
<dbReference type="AlphaFoldDB" id="A0A543FTL2"/>
<dbReference type="GO" id="GO:0005737">
    <property type="term" value="C:cytoplasm"/>
    <property type="evidence" value="ECO:0007669"/>
    <property type="project" value="TreeGrafter"/>
</dbReference>
<evidence type="ECO:0000313" key="8">
    <source>
        <dbReference type="EMBL" id="TQM37143.1"/>
    </source>
</evidence>
<evidence type="ECO:0000259" key="7">
    <source>
        <dbReference type="PROSITE" id="PS51352"/>
    </source>
</evidence>
<evidence type="ECO:0000256" key="2">
    <source>
        <dbReference type="ARBA" id="ARBA00022862"/>
    </source>
</evidence>
<evidence type="ECO:0000313" key="9">
    <source>
        <dbReference type="Proteomes" id="UP000319818"/>
    </source>
</evidence>
<keyword evidence="4" id="KW-1015">Disulfide bond</keyword>
<keyword evidence="1" id="KW-0575">Peroxidase</keyword>
<dbReference type="GO" id="GO:0034599">
    <property type="term" value="P:cellular response to oxidative stress"/>
    <property type="evidence" value="ECO:0007669"/>
    <property type="project" value="TreeGrafter"/>
</dbReference>
<dbReference type="CDD" id="cd03017">
    <property type="entry name" value="PRX_BCP"/>
    <property type="match status" value="1"/>
</dbReference>
<evidence type="ECO:0000256" key="6">
    <source>
        <dbReference type="SAM" id="MobiDB-lite"/>
    </source>
</evidence>
<dbReference type="Proteomes" id="UP000319818">
    <property type="component" value="Unassembled WGS sequence"/>
</dbReference>
<dbReference type="GO" id="GO:0008379">
    <property type="term" value="F:thioredoxin peroxidase activity"/>
    <property type="evidence" value="ECO:0007669"/>
    <property type="project" value="TreeGrafter"/>
</dbReference>
<organism evidence="8 9">
    <name type="scientific">Pseudonocardia cypriaca</name>
    <dbReference type="NCBI Taxonomy" id="882449"/>
    <lineage>
        <taxon>Bacteria</taxon>
        <taxon>Bacillati</taxon>
        <taxon>Actinomycetota</taxon>
        <taxon>Actinomycetes</taxon>
        <taxon>Pseudonocardiales</taxon>
        <taxon>Pseudonocardiaceae</taxon>
        <taxon>Pseudonocardia</taxon>
    </lineage>
</organism>
<evidence type="ECO:0000256" key="3">
    <source>
        <dbReference type="ARBA" id="ARBA00023002"/>
    </source>
</evidence>
<feature type="region of interest" description="Disordered" evidence="6">
    <location>
        <begin position="1"/>
        <end position="25"/>
    </location>
</feature>
<accession>A0A543FTL2</accession>
<evidence type="ECO:0000256" key="5">
    <source>
        <dbReference type="ARBA" id="ARBA00023284"/>
    </source>
</evidence>
<keyword evidence="2" id="KW-0049">Antioxidant</keyword>
<dbReference type="InterPro" id="IPR036249">
    <property type="entry name" value="Thioredoxin-like_sf"/>
</dbReference>
<dbReference type="OrthoDB" id="5296483at2"/>
<dbReference type="GO" id="GO:0045454">
    <property type="term" value="P:cell redox homeostasis"/>
    <property type="evidence" value="ECO:0007669"/>
    <property type="project" value="TreeGrafter"/>
</dbReference>
<dbReference type="EMBL" id="VFPH01000002">
    <property type="protein sequence ID" value="TQM37143.1"/>
    <property type="molecule type" value="Genomic_DNA"/>
</dbReference>
<sequence>MTGSQLPPDLPVPEDDGAAAHLPGTAVPPVELRATDGATVRLDALGPDRTVIYAYPLTARPGTEPPDGWDSIPGARGCTPEACGFRDHHQDLRAAGAVDVFGLSSQDVDYQREVVERLHLPFRMLSDPTHSLAGALGLPTFDAGGLTLYKRLTLIIRDGVVEHAFYPVFPPDQHAHQVLTWLRGQRT</sequence>
<name>A0A543FTL2_9PSEU</name>
<evidence type="ECO:0000256" key="4">
    <source>
        <dbReference type="ARBA" id="ARBA00023157"/>
    </source>
</evidence>
<keyword evidence="9" id="KW-1185">Reference proteome</keyword>
<comment type="caution">
    <text evidence="8">The sequence shown here is derived from an EMBL/GenBank/DDBJ whole genome shotgun (WGS) entry which is preliminary data.</text>
</comment>
<keyword evidence="5" id="KW-0676">Redox-active center</keyword>
<reference evidence="8 9" key="1">
    <citation type="submission" date="2019-06" db="EMBL/GenBank/DDBJ databases">
        <title>Sequencing the genomes of 1000 actinobacteria strains.</title>
        <authorList>
            <person name="Klenk H.-P."/>
        </authorList>
    </citation>
    <scope>NUCLEOTIDE SEQUENCE [LARGE SCALE GENOMIC DNA]</scope>
    <source>
        <strain evidence="8 9">DSM 45511</strain>
    </source>
</reference>
<dbReference type="InterPro" id="IPR013740">
    <property type="entry name" value="Redoxin"/>
</dbReference>
<dbReference type="InterPro" id="IPR013766">
    <property type="entry name" value="Thioredoxin_domain"/>
</dbReference>
<feature type="domain" description="Thioredoxin" evidence="7">
    <location>
        <begin position="21"/>
        <end position="187"/>
    </location>
</feature>
<proteinExistence type="predicted"/>
<dbReference type="SUPFAM" id="SSF52833">
    <property type="entry name" value="Thioredoxin-like"/>
    <property type="match status" value="1"/>
</dbReference>
<dbReference type="PANTHER" id="PTHR42801:SF21">
    <property type="entry name" value="BCPB PROTEIN"/>
    <property type="match status" value="1"/>
</dbReference>
<gene>
    <name evidence="8" type="ORF">FB388_4346</name>
</gene>
<dbReference type="PANTHER" id="PTHR42801">
    <property type="entry name" value="THIOREDOXIN-DEPENDENT PEROXIDE REDUCTASE"/>
    <property type="match status" value="1"/>
</dbReference>
<dbReference type="Pfam" id="PF08534">
    <property type="entry name" value="Redoxin"/>
    <property type="match status" value="1"/>
</dbReference>
<dbReference type="Gene3D" id="3.40.30.10">
    <property type="entry name" value="Glutaredoxin"/>
    <property type="match status" value="1"/>
</dbReference>
<dbReference type="InterPro" id="IPR050924">
    <property type="entry name" value="Peroxiredoxin_BCP/PrxQ"/>
</dbReference>
<dbReference type="PROSITE" id="PS51352">
    <property type="entry name" value="THIOREDOXIN_2"/>
    <property type="match status" value="1"/>
</dbReference>